<organism evidence="2 3">
    <name type="scientific">Solobacterium moorei</name>
    <dbReference type="NCBI Taxonomy" id="102148"/>
    <lineage>
        <taxon>Bacteria</taxon>
        <taxon>Bacillati</taxon>
        <taxon>Bacillota</taxon>
        <taxon>Erysipelotrichia</taxon>
        <taxon>Erysipelotrichales</taxon>
        <taxon>Erysipelotrichaceae</taxon>
        <taxon>Solobacterium</taxon>
    </lineage>
</organism>
<evidence type="ECO:0000256" key="1">
    <source>
        <dbReference type="SAM" id="Phobius"/>
    </source>
</evidence>
<evidence type="ECO:0008006" key="4">
    <source>
        <dbReference type="Google" id="ProtNLM"/>
    </source>
</evidence>
<keyword evidence="1" id="KW-1133">Transmembrane helix</keyword>
<reference evidence="2 3" key="1">
    <citation type="submission" date="2018-08" db="EMBL/GenBank/DDBJ databases">
        <title>A genome reference for cultivated species of the human gut microbiota.</title>
        <authorList>
            <person name="Zou Y."/>
            <person name="Xue W."/>
            <person name="Luo G."/>
        </authorList>
    </citation>
    <scope>NUCLEOTIDE SEQUENCE [LARGE SCALE GENOMIC DNA]</scope>
    <source>
        <strain evidence="2 3">AF18-46</strain>
    </source>
</reference>
<keyword evidence="1" id="KW-0812">Transmembrane</keyword>
<proteinExistence type="predicted"/>
<dbReference type="EMBL" id="QRWX01000003">
    <property type="protein sequence ID" value="RGT55148.1"/>
    <property type="molecule type" value="Genomic_DNA"/>
</dbReference>
<feature type="transmembrane region" description="Helical" evidence="1">
    <location>
        <begin position="6"/>
        <end position="26"/>
    </location>
</feature>
<accession>A0A412PD89</accession>
<gene>
    <name evidence="2" type="ORF">DWX20_08355</name>
</gene>
<protein>
    <recommendedName>
        <fullName evidence="4">DUF3784 domain-containing protein</fullName>
    </recommendedName>
</protein>
<feature type="transmembrane region" description="Helical" evidence="1">
    <location>
        <begin position="84"/>
        <end position="102"/>
    </location>
</feature>
<evidence type="ECO:0000313" key="3">
    <source>
        <dbReference type="Proteomes" id="UP000284731"/>
    </source>
</evidence>
<feature type="transmembrane region" description="Helical" evidence="1">
    <location>
        <begin position="58"/>
        <end position="78"/>
    </location>
</feature>
<dbReference type="AlphaFoldDB" id="A0A412PD89"/>
<dbReference type="Proteomes" id="UP000284731">
    <property type="component" value="Unassembled WGS sequence"/>
</dbReference>
<evidence type="ECO:0000313" key="2">
    <source>
        <dbReference type="EMBL" id="RGT55148.1"/>
    </source>
</evidence>
<sequence>MGNLIWLIIMIPSSLLFTCIGIYAWMRKKPMWFWAGDTVSEDEITDVCAYNRANGIMWLCYSLPFWIATIIGGCHNIILGANIILADSTVGLVLMIITYTFIRKKYKKI</sequence>
<dbReference type="RefSeq" id="WP_118765159.1">
    <property type="nucleotide sequence ID" value="NZ_CABJCF010000003.1"/>
</dbReference>
<comment type="caution">
    <text evidence="2">The sequence shown here is derived from an EMBL/GenBank/DDBJ whole genome shotgun (WGS) entry which is preliminary data.</text>
</comment>
<keyword evidence="1" id="KW-0472">Membrane</keyword>
<name>A0A412PD89_9FIRM</name>